<dbReference type="GeneTree" id="ENSGT00940000155184"/>
<protein>
    <recommendedName>
        <fullName evidence="4">F-box/LRR-repeat protein 4</fullName>
    </recommendedName>
</protein>
<keyword evidence="3" id="KW-1185">Reference proteome</keyword>
<proteinExistence type="predicted"/>
<feature type="region of interest" description="Disordered" evidence="1">
    <location>
        <begin position="189"/>
        <end position="238"/>
    </location>
</feature>
<evidence type="ECO:0008006" key="4">
    <source>
        <dbReference type="Google" id="ProtNLM"/>
    </source>
</evidence>
<evidence type="ECO:0000313" key="2">
    <source>
        <dbReference type="Ensembl" id="ENSLLTP00000006675.1"/>
    </source>
</evidence>
<accession>A0A8C5RS03</accession>
<dbReference type="AlphaFoldDB" id="A0A8C5RS03"/>
<evidence type="ECO:0000256" key="1">
    <source>
        <dbReference type="SAM" id="MobiDB-lite"/>
    </source>
</evidence>
<feature type="compositionally biased region" description="Basic residues" evidence="1">
    <location>
        <begin position="206"/>
        <end position="215"/>
    </location>
</feature>
<reference evidence="2" key="2">
    <citation type="submission" date="2025-09" db="UniProtKB">
        <authorList>
            <consortium name="Ensembl"/>
        </authorList>
    </citation>
    <scope>IDENTIFICATION</scope>
</reference>
<evidence type="ECO:0000313" key="3">
    <source>
        <dbReference type="Proteomes" id="UP000694406"/>
    </source>
</evidence>
<feature type="compositionally biased region" description="Basic residues" evidence="1">
    <location>
        <begin position="224"/>
        <end position="238"/>
    </location>
</feature>
<sequence>MSPAFPMLTVLSMFYYICLRRRARTATRGELMNNRRAIESNRSLPINVELVQYAKEVLDFSSHYGSENSMSYTMWNLAGTPNVYPSSGDFTQTAVFRTYGKWWDMCPSARIPFTRTPPSFQSQDYVELAFEEQVYPTAIHILETYHPGAVVRILACSASPYSQNQPAWWPFLGPILSMLEPCLFKMDQDSAHAESPPPVEQALQPTKRKRCRQRTAQREVTAKIRAKPLVPKKKAQAE</sequence>
<organism evidence="2 3">
    <name type="scientific">Laticauda laticaudata</name>
    <name type="common">Blue-ringed sea krait</name>
    <name type="synonym">Blue-lipped sea krait</name>
    <dbReference type="NCBI Taxonomy" id="8630"/>
    <lineage>
        <taxon>Eukaryota</taxon>
        <taxon>Metazoa</taxon>
        <taxon>Chordata</taxon>
        <taxon>Craniata</taxon>
        <taxon>Vertebrata</taxon>
        <taxon>Euteleostomi</taxon>
        <taxon>Lepidosauria</taxon>
        <taxon>Squamata</taxon>
        <taxon>Bifurcata</taxon>
        <taxon>Unidentata</taxon>
        <taxon>Episquamata</taxon>
        <taxon>Toxicofera</taxon>
        <taxon>Serpentes</taxon>
        <taxon>Colubroidea</taxon>
        <taxon>Elapidae</taxon>
        <taxon>Laticaudinae</taxon>
        <taxon>Laticauda</taxon>
    </lineage>
</organism>
<dbReference type="Ensembl" id="ENSLLTT00000006935.1">
    <property type="protein sequence ID" value="ENSLLTP00000006675.1"/>
    <property type="gene ID" value="ENSLLTG00000005092.1"/>
</dbReference>
<dbReference type="Proteomes" id="UP000694406">
    <property type="component" value="Unplaced"/>
</dbReference>
<reference evidence="2" key="1">
    <citation type="submission" date="2025-08" db="UniProtKB">
        <authorList>
            <consortium name="Ensembl"/>
        </authorList>
    </citation>
    <scope>IDENTIFICATION</scope>
</reference>
<name>A0A8C5RS03_LATLA</name>